<dbReference type="PANTHER" id="PTHR10063">
    <property type="entry name" value="TUBERIN"/>
    <property type="match status" value="1"/>
</dbReference>
<dbReference type="STRING" id="102285.A0A0R3T2A1"/>
<dbReference type="SUPFAM" id="SSF111347">
    <property type="entry name" value="Rap/Ran-GAP"/>
    <property type="match status" value="1"/>
</dbReference>
<evidence type="ECO:0000313" key="3">
    <source>
        <dbReference type="WBParaSite" id="HNAJ_0000105001-mRNA-1"/>
    </source>
</evidence>
<dbReference type="InterPro" id="IPR027107">
    <property type="entry name" value="Tuberin/Ral-act_asu"/>
</dbReference>
<dbReference type="GO" id="GO:0051056">
    <property type="term" value="P:regulation of small GTPase mediated signal transduction"/>
    <property type="evidence" value="ECO:0007669"/>
    <property type="project" value="InterPro"/>
</dbReference>
<dbReference type="Gene3D" id="3.40.50.11210">
    <property type="entry name" value="Rap/Ran-GAP"/>
    <property type="match status" value="1"/>
</dbReference>
<dbReference type="WBParaSite" id="HNAJ_0000105001-mRNA-1">
    <property type="protein sequence ID" value="HNAJ_0000105001-mRNA-1"/>
    <property type="gene ID" value="HNAJ_0000105001"/>
</dbReference>
<proteinExistence type="predicted"/>
<dbReference type="FunFam" id="3.40.50.11210:FF:000001">
    <property type="entry name" value="Ral GTPase-activating protein subunit alpha-1 isoform 1"/>
    <property type="match status" value="1"/>
</dbReference>
<evidence type="ECO:0000259" key="2">
    <source>
        <dbReference type="PROSITE" id="PS50085"/>
    </source>
</evidence>
<reference evidence="3" key="1">
    <citation type="submission" date="2017-02" db="UniProtKB">
        <authorList>
            <consortium name="WormBaseParasite"/>
        </authorList>
    </citation>
    <scope>IDENTIFICATION</scope>
</reference>
<sequence length="212" mass="23947">LVSSRKIVDRLRQTYKLAVVYIGPGQEDKRSILSNSRGSIEFERFVSSLGWAVKLATHHGFKGGLQYPEDGDIATYFANPSVEAIFHVATQMPSFKHLGNDEVMIIWTEHWRAFRRSILRTEFGDVLIIISPLSNGLFRVEIRKEPEIPFFGPLIDGMLVSEEHLPFLVRATAIQASNAKILQTVSLALYGLQAFQLPFPMIQSLCDLQMLL</sequence>
<dbReference type="InterPro" id="IPR000331">
    <property type="entry name" value="Rap/Ran_GAP_dom"/>
</dbReference>
<organism evidence="3">
    <name type="scientific">Rodentolepis nana</name>
    <name type="common">Dwarf tapeworm</name>
    <name type="synonym">Hymenolepis nana</name>
    <dbReference type="NCBI Taxonomy" id="102285"/>
    <lineage>
        <taxon>Eukaryota</taxon>
        <taxon>Metazoa</taxon>
        <taxon>Spiralia</taxon>
        <taxon>Lophotrochozoa</taxon>
        <taxon>Platyhelminthes</taxon>
        <taxon>Cestoda</taxon>
        <taxon>Eucestoda</taxon>
        <taxon>Cyclophyllidea</taxon>
        <taxon>Hymenolepididae</taxon>
        <taxon>Rodentolepis</taxon>
    </lineage>
</organism>
<dbReference type="PANTHER" id="PTHR10063:SF11">
    <property type="entry name" value="RHO GTPASE-ACTIVATING PROTEIN CG5521-RELATED"/>
    <property type="match status" value="1"/>
</dbReference>
<accession>A0A0R3T2A1</accession>
<dbReference type="Pfam" id="PF02145">
    <property type="entry name" value="Rap_GAP"/>
    <property type="match status" value="1"/>
</dbReference>
<dbReference type="PROSITE" id="PS50085">
    <property type="entry name" value="RAPGAP"/>
    <property type="match status" value="1"/>
</dbReference>
<evidence type="ECO:0000256" key="1">
    <source>
        <dbReference type="ARBA" id="ARBA00022468"/>
    </source>
</evidence>
<dbReference type="InterPro" id="IPR035974">
    <property type="entry name" value="Rap/Ran-GAP_sf"/>
</dbReference>
<name>A0A0R3T2A1_RODNA</name>
<dbReference type="AlphaFoldDB" id="A0A0R3T2A1"/>
<dbReference type="GO" id="GO:0005634">
    <property type="term" value="C:nucleus"/>
    <property type="evidence" value="ECO:0007669"/>
    <property type="project" value="InterPro"/>
</dbReference>
<protein>
    <submittedName>
        <fullName evidence="3">Rap-GAP domain-containing protein</fullName>
    </submittedName>
</protein>
<keyword evidence="1" id="KW-0343">GTPase activation</keyword>
<feature type="domain" description="Rap-GAP" evidence="2">
    <location>
        <begin position="3"/>
        <end position="199"/>
    </location>
</feature>
<dbReference type="GO" id="GO:0005737">
    <property type="term" value="C:cytoplasm"/>
    <property type="evidence" value="ECO:0007669"/>
    <property type="project" value="TreeGrafter"/>
</dbReference>
<dbReference type="GO" id="GO:0005096">
    <property type="term" value="F:GTPase activator activity"/>
    <property type="evidence" value="ECO:0007669"/>
    <property type="project" value="UniProtKB-KW"/>
</dbReference>